<accession>A0A9P0K9A6</accession>
<proteinExistence type="predicted"/>
<name>A0A9P0K9A6_ACAOB</name>
<evidence type="ECO:0000313" key="2">
    <source>
        <dbReference type="Proteomes" id="UP001152888"/>
    </source>
</evidence>
<sequence length="27" mass="3224">MLNVKLPSEVVQLHFRSFVILRRSLIK</sequence>
<dbReference type="Proteomes" id="UP001152888">
    <property type="component" value="Unassembled WGS sequence"/>
</dbReference>
<dbReference type="EMBL" id="CAKOFQ010006768">
    <property type="protein sequence ID" value="CAH1970037.1"/>
    <property type="molecule type" value="Genomic_DNA"/>
</dbReference>
<dbReference type="OrthoDB" id="4680325at2759"/>
<gene>
    <name evidence="1" type="ORF">ACAOBT_LOCUS8694</name>
</gene>
<keyword evidence="2" id="KW-1185">Reference proteome</keyword>
<reference evidence="1" key="1">
    <citation type="submission" date="2022-03" db="EMBL/GenBank/DDBJ databases">
        <authorList>
            <person name="Sayadi A."/>
        </authorList>
    </citation>
    <scope>NUCLEOTIDE SEQUENCE</scope>
</reference>
<protein>
    <submittedName>
        <fullName evidence="1">Uncharacterized protein</fullName>
    </submittedName>
</protein>
<organism evidence="1 2">
    <name type="scientific">Acanthoscelides obtectus</name>
    <name type="common">Bean weevil</name>
    <name type="synonym">Bruchus obtectus</name>
    <dbReference type="NCBI Taxonomy" id="200917"/>
    <lineage>
        <taxon>Eukaryota</taxon>
        <taxon>Metazoa</taxon>
        <taxon>Ecdysozoa</taxon>
        <taxon>Arthropoda</taxon>
        <taxon>Hexapoda</taxon>
        <taxon>Insecta</taxon>
        <taxon>Pterygota</taxon>
        <taxon>Neoptera</taxon>
        <taxon>Endopterygota</taxon>
        <taxon>Coleoptera</taxon>
        <taxon>Polyphaga</taxon>
        <taxon>Cucujiformia</taxon>
        <taxon>Chrysomeloidea</taxon>
        <taxon>Chrysomelidae</taxon>
        <taxon>Bruchinae</taxon>
        <taxon>Bruchini</taxon>
        <taxon>Acanthoscelides</taxon>
    </lineage>
</organism>
<dbReference type="AlphaFoldDB" id="A0A9P0K9A6"/>
<evidence type="ECO:0000313" key="1">
    <source>
        <dbReference type="EMBL" id="CAH1970037.1"/>
    </source>
</evidence>
<comment type="caution">
    <text evidence="1">The sequence shown here is derived from an EMBL/GenBank/DDBJ whole genome shotgun (WGS) entry which is preliminary data.</text>
</comment>